<dbReference type="AlphaFoldDB" id="A0A2H5N6S6"/>
<dbReference type="Proteomes" id="UP000236630">
    <property type="component" value="Unassembled WGS sequence"/>
</dbReference>
<comment type="caution">
    <text evidence="1">The sequence shown here is derived from an EMBL/GenBank/DDBJ whole genome shotgun (WGS) entry which is preliminary data.</text>
</comment>
<keyword evidence="2" id="KW-1185">Reference proteome</keyword>
<name>A0A2H5N6S6_CITUN</name>
<proteinExistence type="predicted"/>
<gene>
    <name evidence="1" type="ORF">CUMW_278970</name>
</gene>
<evidence type="ECO:0000313" key="1">
    <source>
        <dbReference type="EMBL" id="GAY35938.1"/>
    </source>
</evidence>
<dbReference type="EMBL" id="BDQV01002072">
    <property type="protein sequence ID" value="GAY35936.1"/>
    <property type="molecule type" value="Genomic_DNA"/>
</dbReference>
<accession>A0A2H5N6S6</accession>
<sequence length="100" mass="11470">MKLEQNIRTSGRLISCENSEELDETKIILVECTCTGEKLDSLVEKSSDLKVQLRRCSTKTGKETNQCCTITVEHFEAKQSYFVEAGWITEMGKTKSMRQW</sequence>
<dbReference type="Gene3D" id="1.20.5.110">
    <property type="match status" value="1"/>
</dbReference>
<evidence type="ECO:0000313" key="2">
    <source>
        <dbReference type="Proteomes" id="UP000236630"/>
    </source>
</evidence>
<protein>
    <submittedName>
        <fullName evidence="1">Uncharacterized protein</fullName>
    </submittedName>
</protein>
<dbReference type="EMBL" id="BDQV01002072">
    <property type="protein sequence ID" value="GAY35938.1"/>
    <property type="molecule type" value="Genomic_DNA"/>
</dbReference>
<reference evidence="1 2" key="1">
    <citation type="journal article" date="2017" name="Front. Genet.">
        <title>Draft sequencing of the heterozygous diploid genome of Satsuma (Citrus unshiu Marc.) using a hybrid assembly approach.</title>
        <authorList>
            <person name="Shimizu T."/>
            <person name="Tanizawa Y."/>
            <person name="Mochizuki T."/>
            <person name="Nagasaki H."/>
            <person name="Yoshioka T."/>
            <person name="Toyoda A."/>
            <person name="Fujiyama A."/>
            <person name="Kaminuma E."/>
            <person name="Nakamura Y."/>
        </authorList>
    </citation>
    <scope>NUCLEOTIDE SEQUENCE [LARGE SCALE GENOMIC DNA]</scope>
    <source>
        <strain evidence="2">cv. Miyagawa wase</strain>
    </source>
</reference>
<organism evidence="1 2">
    <name type="scientific">Citrus unshiu</name>
    <name type="common">Satsuma mandarin</name>
    <name type="synonym">Citrus nobilis var. unshiu</name>
    <dbReference type="NCBI Taxonomy" id="55188"/>
    <lineage>
        <taxon>Eukaryota</taxon>
        <taxon>Viridiplantae</taxon>
        <taxon>Streptophyta</taxon>
        <taxon>Embryophyta</taxon>
        <taxon>Tracheophyta</taxon>
        <taxon>Spermatophyta</taxon>
        <taxon>Magnoliopsida</taxon>
        <taxon>eudicotyledons</taxon>
        <taxon>Gunneridae</taxon>
        <taxon>Pentapetalae</taxon>
        <taxon>rosids</taxon>
        <taxon>malvids</taxon>
        <taxon>Sapindales</taxon>
        <taxon>Rutaceae</taxon>
        <taxon>Aurantioideae</taxon>
        <taxon>Citrus</taxon>
    </lineage>
</organism>